<dbReference type="GO" id="GO:0097163">
    <property type="term" value="F:sulfur carrier activity"/>
    <property type="evidence" value="ECO:0007669"/>
    <property type="project" value="UniProtKB-UniRule"/>
</dbReference>
<keyword evidence="2 3" id="KW-0501">Molybdenum cofactor biosynthesis</keyword>
<sequence>MARLEEVSIIRASKEGSEEVTDSVVVELPLTIILNGDEVVTMLCTPEKMDYLAIGFLKSEGLVTDRDDIEDIKINEEEGIVEVETKRETSSLVEKLYDTRTITSGCGKGTVFYNVIDSMQCSKIEAELTIGVDEALELVKGLQQKAGLFQETGGSHSSALCNSEEVLLFNEDIGRHNAVDKIVGETIMKGIELDDKLLVTSGRVSSEILLKTAKLGVPILISRAAPTSLTVKMAEELNLTLICFARRRRINIYTHDWRIKK</sequence>
<dbReference type="Gene3D" id="3.10.20.10">
    <property type="match status" value="1"/>
</dbReference>
<dbReference type="InterPro" id="IPR003786">
    <property type="entry name" value="FdhD"/>
</dbReference>
<dbReference type="InterPro" id="IPR016193">
    <property type="entry name" value="Cytidine_deaminase-like"/>
</dbReference>
<dbReference type="GO" id="GO:0006777">
    <property type="term" value="P:Mo-molybdopterin cofactor biosynthetic process"/>
    <property type="evidence" value="ECO:0007669"/>
    <property type="project" value="UniProtKB-UniRule"/>
</dbReference>
<evidence type="ECO:0000256" key="2">
    <source>
        <dbReference type="ARBA" id="ARBA00023150"/>
    </source>
</evidence>
<dbReference type="PANTHER" id="PTHR30592">
    <property type="entry name" value="FORMATE DEHYDROGENASE"/>
    <property type="match status" value="1"/>
</dbReference>
<feature type="binding site" evidence="3">
    <location>
        <begin position="244"/>
        <end position="249"/>
    </location>
    <ligand>
        <name>Mo-bis(molybdopterin guanine dinucleotide)</name>
        <dbReference type="ChEBI" id="CHEBI:60539"/>
    </ligand>
</feature>
<gene>
    <name evidence="3" type="primary">fdhD</name>
    <name evidence="4" type="ordered locus">Acear_2298</name>
</gene>
<dbReference type="STRING" id="574087.Acear_2298"/>
<evidence type="ECO:0000313" key="4">
    <source>
        <dbReference type="EMBL" id="ADL13780.1"/>
    </source>
</evidence>
<dbReference type="Gene3D" id="3.40.140.10">
    <property type="entry name" value="Cytidine Deaminase, domain 2"/>
    <property type="match status" value="1"/>
</dbReference>
<dbReference type="GO" id="GO:0005737">
    <property type="term" value="C:cytoplasm"/>
    <property type="evidence" value="ECO:0007669"/>
    <property type="project" value="UniProtKB-SubCell"/>
</dbReference>
<dbReference type="RefSeq" id="WP_013279221.1">
    <property type="nucleotide sequence ID" value="NC_014378.1"/>
</dbReference>
<comment type="subcellular location">
    <subcellularLocation>
        <location evidence="3">Cytoplasm</location>
    </subcellularLocation>
</comment>
<dbReference type="PANTHER" id="PTHR30592:SF1">
    <property type="entry name" value="SULFUR CARRIER PROTEIN FDHD"/>
    <property type="match status" value="1"/>
</dbReference>
<dbReference type="KEGG" id="aar:Acear_2298"/>
<evidence type="ECO:0000313" key="5">
    <source>
        <dbReference type="Proteomes" id="UP000001661"/>
    </source>
</evidence>
<dbReference type="HAMAP" id="MF_00187">
    <property type="entry name" value="FdhD"/>
    <property type="match status" value="1"/>
</dbReference>
<dbReference type="AlphaFoldDB" id="D9QUH9"/>
<comment type="function">
    <text evidence="3">Required for formate dehydrogenase (FDH) activity. Acts as a sulfur carrier protein that transfers sulfur from IscS to the molybdenum cofactor prior to its insertion into FDH.</text>
</comment>
<reference evidence="4 5" key="1">
    <citation type="journal article" date="2010" name="Stand. Genomic Sci.">
        <title>Complete genome sequence of Acetohalobium arabaticum type strain (Z-7288).</title>
        <authorList>
            <person name="Sikorski J."/>
            <person name="Lapidus A."/>
            <person name="Chertkov O."/>
            <person name="Lucas S."/>
            <person name="Copeland A."/>
            <person name="Glavina Del Rio T."/>
            <person name="Nolan M."/>
            <person name="Tice H."/>
            <person name="Cheng J.F."/>
            <person name="Han C."/>
            <person name="Brambilla E."/>
            <person name="Pitluck S."/>
            <person name="Liolios K."/>
            <person name="Ivanova N."/>
            <person name="Mavromatis K."/>
            <person name="Mikhailova N."/>
            <person name="Pati A."/>
            <person name="Bruce D."/>
            <person name="Detter C."/>
            <person name="Tapia R."/>
            <person name="Goodwin L."/>
            <person name="Chen A."/>
            <person name="Palaniappan K."/>
            <person name="Land M."/>
            <person name="Hauser L."/>
            <person name="Chang Y.J."/>
            <person name="Jeffries C.D."/>
            <person name="Rohde M."/>
            <person name="Goker M."/>
            <person name="Spring S."/>
            <person name="Woyke T."/>
            <person name="Bristow J."/>
            <person name="Eisen J.A."/>
            <person name="Markowitz V."/>
            <person name="Hugenholtz P."/>
            <person name="Kyrpides N.C."/>
            <person name="Klenk H.P."/>
        </authorList>
    </citation>
    <scope>NUCLEOTIDE SEQUENCE [LARGE SCALE GENOMIC DNA]</scope>
    <source>
        <strain evidence="5">ATCC 49924 / DSM 5501 / Z-7288</strain>
    </source>
</reference>
<accession>D9QUH9</accession>
<proteinExistence type="inferred from homology"/>
<keyword evidence="5" id="KW-1185">Reference proteome</keyword>
<keyword evidence="1 3" id="KW-0963">Cytoplasm</keyword>
<dbReference type="GO" id="GO:0016783">
    <property type="term" value="F:sulfurtransferase activity"/>
    <property type="evidence" value="ECO:0007669"/>
    <property type="project" value="InterPro"/>
</dbReference>
<feature type="active site" description="Cysteine persulfide intermediate" evidence="3">
    <location>
        <position position="106"/>
    </location>
</feature>
<dbReference type="Pfam" id="PF02634">
    <property type="entry name" value="FdhD-NarQ"/>
    <property type="match status" value="1"/>
</dbReference>
<evidence type="ECO:0000256" key="3">
    <source>
        <dbReference type="HAMAP-Rule" id="MF_00187"/>
    </source>
</evidence>
<dbReference type="SUPFAM" id="SSF53927">
    <property type="entry name" value="Cytidine deaminase-like"/>
    <property type="match status" value="1"/>
</dbReference>
<protein>
    <recommendedName>
        <fullName evidence="3">Sulfur carrier protein FdhD</fullName>
    </recommendedName>
</protein>
<evidence type="ECO:0000256" key="1">
    <source>
        <dbReference type="ARBA" id="ARBA00022490"/>
    </source>
</evidence>
<dbReference type="HOGENOM" id="CLU_056887_4_1_9"/>
<name>D9QUH9_ACEAZ</name>
<dbReference type="PIRSF" id="PIRSF015626">
    <property type="entry name" value="FdhD"/>
    <property type="match status" value="1"/>
</dbReference>
<comment type="similarity">
    <text evidence="3">Belongs to the FdhD family.</text>
</comment>
<dbReference type="eggNOG" id="COG1526">
    <property type="taxonomic scope" value="Bacteria"/>
</dbReference>
<dbReference type="EMBL" id="CP002105">
    <property type="protein sequence ID" value="ADL13780.1"/>
    <property type="molecule type" value="Genomic_DNA"/>
</dbReference>
<organism evidence="4 5">
    <name type="scientific">Acetohalobium arabaticum (strain ATCC 49924 / DSM 5501 / Z-7288)</name>
    <dbReference type="NCBI Taxonomy" id="574087"/>
    <lineage>
        <taxon>Bacteria</taxon>
        <taxon>Bacillati</taxon>
        <taxon>Bacillota</taxon>
        <taxon>Clostridia</taxon>
        <taxon>Halanaerobiales</taxon>
        <taxon>Halobacteroidaceae</taxon>
        <taxon>Acetohalobium</taxon>
    </lineage>
</organism>
<dbReference type="Proteomes" id="UP000001661">
    <property type="component" value="Chromosome"/>
</dbReference>
<dbReference type="NCBIfam" id="TIGR00129">
    <property type="entry name" value="fdhD_narQ"/>
    <property type="match status" value="1"/>
</dbReference>